<dbReference type="SMART" id="SM00646">
    <property type="entry name" value="Ami_3"/>
    <property type="match status" value="1"/>
</dbReference>
<comment type="catalytic activity">
    <reaction evidence="1">
        <text>Hydrolyzes the link between N-acetylmuramoyl residues and L-amino acid residues in certain cell-wall glycopeptides.</text>
        <dbReference type="EC" id="3.5.1.28"/>
    </reaction>
</comment>
<evidence type="ECO:0000313" key="8">
    <source>
        <dbReference type="Proteomes" id="UP000316238"/>
    </source>
</evidence>
<feature type="region of interest" description="Disordered" evidence="4">
    <location>
        <begin position="196"/>
        <end position="216"/>
    </location>
</feature>
<dbReference type="Gene3D" id="3.40.630.40">
    <property type="entry name" value="Zn-dependent exopeptidases"/>
    <property type="match status" value="1"/>
</dbReference>
<protein>
    <recommendedName>
        <fullName evidence="2">N-acetylmuramoyl-L-alanine amidase</fullName>
        <ecNumber evidence="2">3.5.1.28</ecNumber>
    </recommendedName>
</protein>
<name>A0A521FZ44_9BACT</name>
<dbReference type="FunFam" id="3.40.630.40:FF:000005">
    <property type="entry name" value="N-acetylmuramoyl-L-alanine amidase (AmiA)"/>
    <property type="match status" value="1"/>
</dbReference>
<evidence type="ECO:0000256" key="4">
    <source>
        <dbReference type="SAM" id="MobiDB-lite"/>
    </source>
</evidence>
<dbReference type="Gene3D" id="2.60.40.3500">
    <property type="match status" value="1"/>
</dbReference>
<dbReference type="PANTHER" id="PTHR30404">
    <property type="entry name" value="N-ACETYLMURAMOYL-L-ALANINE AMIDASE"/>
    <property type="match status" value="1"/>
</dbReference>
<accession>A0A521FZ44</accession>
<proteinExistence type="predicted"/>
<dbReference type="GO" id="GO:0008745">
    <property type="term" value="F:N-acetylmuramoyl-L-alanine amidase activity"/>
    <property type="evidence" value="ECO:0007669"/>
    <property type="project" value="UniProtKB-EC"/>
</dbReference>
<dbReference type="Proteomes" id="UP000316238">
    <property type="component" value="Unassembled WGS sequence"/>
</dbReference>
<evidence type="ECO:0000256" key="1">
    <source>
        <dbReference type="ARBA" id="ARBA00001561"/>
    </source>
</evidence>
<dbReference type="Gene3D" id="1.25.40.10">
    <property type="entry name" value="Tetratricopeptide repeat domain"/>
    <property type="match status" value="1"/>
</dbReference>
<feature type="signal peptide" evidence="5">
    <location>
        <begin position="1"/>
        <end position="33"/>
    </location>
</feature>
<feature type="region of interest" description="Disordered" evidence="4">
    <location>
        <begin position="382"/>
        <end position="413"/>
    </location>
</feature>
<gene>
    <name evidence="7" type="ORF">CDV28_14218</name>
</gene>
<keyword evidence="8" id="KW-1185">Reference proteome</keyword>
<evidence type="ECO:0000259" key="6">
    <source>
        <dbReference type="SMART" id="SM00646"/>
    </source>
</evidence>
<reference evidence="7" key="1">
    <citation type="submission" date="2017-07" db="EMBL/GenBank/DDBJ databases">
        <title>The cable genome - Insights into the physiology and evolution of filamentous bacteria capable of sulfide oxidation via long distance electron transfer.</title>
        <authorList>
            <person name="Thorup C."/>
            <person name="Bjerg J.T."/>
            <person name="Schreiber L."/>
            <person name="Nielsen L.P."/>
            <person name="Kjeldsen K.U."/>
            <person name="Boesen T."/>
            <person name="Boggild A."/>
            <person name="Meysman F."/>
            <person name="Geelhoed J."/>
            <person name="Schramm A."/>
        </authorList>
    </citation>
    <scope>NUCLEOTIDE SEQUENCE [LARGE SCALE GENOMIC DNA]</scope>
    <source>
        <strain evidence="7">GS</strain>
    </source>
</reference>
<dbReference type="InterPro" id="IPR050695">
    <property type="entry name" value="N-acetylmuramoyl_amidase_3"/>
</dbReference>
<dbReference type="Pfam" id="PF11741">
    <property type="entry name" value="AMIN"/>
    <property type="match status" value="1"/>
</dbReference>
<dbReference type="PANTHER" id="PTHR30404:SF0">
    <property type="entry name" value="N-ACETYLMURAMOYL-L-ALANINE AMIDASE AMIC"/>
    <property type="match status" value="1"/>
</dbReference>
<keyword evidence="5" id="KW-0732">Signal</keyword>
<evidence type="ECO:0000313" key="7">
    <source>
        <dbReference type="EMBL" id="TAA74048.1"/>
    </source>
</evidence>
<dbReference type="CDD" id="cd02696">
    <property type="entry name" value="MurNAc-LAA"/>
    <property type="match status" value="1"/>
</dbReference>
<comment type="caution">
    <text evidence="7">The sequence shown here is derived from an EMBL/GenBank/DDBJ whole genome shotgun (WGS) entry which is preliminary data.</text>
</comment>
<evidence type="ECO:0000256" key="3">
    <source>
        <dbReference type="ARBA" id="ARBA00022801"/>
    </source>
</evidence>
<dbReference type="InterPro" id="IPR011990">
    <property type="entry name" value="TPR-like_helical_dom_sf"/>
</dbReference>
<feature type="chain" id="PRO_5021816494" description="N-acetylmuramoyl-L-alanine amidase" evidence="5">
    <location>
        <begin position="34"/>
        <end position="888"/>
    </location>
</feature>
<dbReference type="EMBL" id="NQJD01000042">
    <property type="protein sequence ID" value="TAA74048.1"/>
    <property type="molecule type" value="Genomic_DNA"/>
</dbReference>
<dbReference type="EC" id="3.5.1.28" evidence="2"/>
<dbReference type="Pfam" id="PF01520">
    <property type="entry name" value="Amidase_3"/>
    <property type="match status" value="1"/>
</dbReference>
<dbReference type="SUPFAM" id="SSF48452">
    <property type="entry name" value="TPR-like"/>
    <property type="match status" value="1"/>
</dbReference>
<dbReference type="InterPro" id="IPR002508">
    <property type="entry name" value="MurNAc-LAA_cat"/>
</dbReference>
<dbReference type="AlphaFoldDB" id="A0A521FZ44"/>
<organism evidence="7 8">
    <name type="scientific">Candidatus Electronema aureum</name>
    <dbReference type="NCBI Taxonomy" id="2005002"/>
    <lineage>
        <taxon>Bacteria</taxon>
        <taxon>Pseudomonadati</taxon>
        <taxon>Thermodesulfobacteriota</taxon>
        <taxon>Desulfobulbia</taxon>
        <taxon>Desulfobulbales</taxon>
        <taxon>Desulfobulbaceae</taxon>
        <taxon>Candidatus Electronema</taxon>
    </lineage>
</organism>
<dbReference type="GO" id="GO:0030288">
    <property type="term" value="C:outer membrane-bounded periplasmic space"/>
    <property type="evidence" value="ECO:0007669"/>
    <property type="project" value="TreeGrafter"/>
</dbReference>
<evidence type="ECO:0000256" key="5">
    <source>
        <dbReference type="SAM" id="SignalP"/>
    </source>
</evidence>
<evidence type="ECO:0000256" key="2">
    <source>
        <dbReference type="ARBA" id="ARBA00011901"/>
    </source>
</evidence>
<dbReference type="SUPFAM" id="SSF53187">
    <property type="entry name" value="Zn-dependent exopeptidases"/>
    <property type="match status" value="1"/>
</dbReference>
<feature type="domain" description="MurNAc-LAA" evidence="6">
    <location>
        <begin position="724"/>
        <end position="873"/>
    </location>
</feature>
<dbReference type="GO" id="GO:0009253">
    <property type="term" value="P:peptidoglycan catabolic process"/>
    <property type="evidence" value="ECO:0007669"/>
    <property type="project" value="InterPro"/>
</dbReference>
<dbReference type="InterPro" id="IPR021731">
    <property type="entry name" value="AMIN_dom"/>
</dbReference>
<keyword evidence="3" id="KW-0378">Hydrolase</keyword>
<sequence length="888" mass="97012">MSPDRLPHSPILRFWASFCLLLALLLSSMSAVAVEKTTSSAATITVDAEYQQVADQCHRLLRNPSTGGKREEWLQVIQKLEQLYRKNPQSRIASSALHLTARLYQTMHQRFHQPADLDQATALFSNVVSLFPQSGEAAEALYALAQIEQLHGNLRGAAKTYYKIVQSYPLSSRKAQAEEQLRQLIVIAESLTARKQGRKPLSASPSTAPAVKVKQKPQEKEKMVLALYEELLETPPSPAPKTSQPQSVVAEASKSAPALLKPVTKPAVSSVPVAKEPEKPTRQQITFAVPQVKVNTPPVPTKKPQEKIALPLPVTPPPKAAAAVKDNEPKKSLLAEISFPDLSFPFFGNDEEEKTVVTPKAAMQAAPKPELPKPVPPPVIALPTPKIEPPKMQVAPPPLPEKEKVSTPAEKQAEQSKIVVSALKIASLEPEKPAPPTPKPPPQVVVAPFVSKPEPPKLLQPLPGKIEIKSEAAEKAPLPAMGSFLPTPALPDKKEEPKPALTELLPIQHWSSDSYSRVAVSASGIVSYHAELPDKNSGHPRQLRLEFKQSHVAPELRTPIAVENGLVKSIRAEQADAETVRVSLELADAADCKIFSLNDPFRVVVDVRPLEKDENTLADSAQQKLTEQEKQAKATAIKKKLQIKPVGADQHDLTLAQQLGLSIRRIMIDPGHGGKDSGATGFGLQEKDIVLDVAKRVKTLLEKEKYEVPLTRDKDVFIALEERTAIANTKGADLFLSIHVNAHPKPWVKGVETFYLNLAANPEAMRVAALENATSSRSMSEMQGILADLMKNTKIDESSLLAEFIQTSMTDGLRQYKIKSLGVKKAPFYVLIGAQMPAALSEISFISNKDEAALLKDDKYLQSLAEQIAAGVIAYIEHRRPVTNTTQQ</sequence>